<reference evidence="6" key="2">
    <citation type="submission" date="2025-08" db="UniProtKB">
        <authorList>
            <consortium name="Ensembl"/>
        </authorList>
    </citation>
    <scope>IDENTIFICATION</scope>
</reference>
<keyword evidence="7" id="KW-1185">Reference proteome</keyword>
<evidence type="ECO:0000313" key="7">
    <source>
        <dbReference type="Proteomes" id="UP000472272"/>
    </source>
</evidence>
<evidence type="ECO:0000313" key="6">
    <source>
        <dbReference type="Ensembl" id="ENSPMRP00000001621.1"/>
    </source>
</evidence>
<dbReference type="SUPFAM" id="SSF57850">
    <property type="entry name" value="RING/U-box"/>
    <property type="match status" value="1"/>
</dbReference>
<reference evidence="6 7" key="1">
    <citation type="journal article" date="2019" name="Proc. Natl. Acad. Sci. U.S.A.">
        <title>Regulatory changes in pterin and carotenoid genes underlie balanced color polymorphisms in the wall lizard.</title>
        <authorList>
            <person name="Andrade P."/>
            <person name="Pinho C."/>
            <person name="Perez I de Lanuza G."/>
            <person name="Afonso S."/>
            <person name="Brejcha J."/>
            <person name="Rubin C.J."/>
            <person name="Wallerman O."/>
            <person name="Pereira P."/>
            <person name="Sabatino S.J."/>
            <person name="Bellati A."/>
            <person name="Pellitteri-Rosa D."/>
            <person name="Bosakova Z."/>
            <person name="Bunikis I."/>
            <person name="Carretero M.A."/>
            <person name="Feiner N."/>
            <person name="Marsik P."/>
            <person name="Pauperio F."/>
            <person name="Salvi D."/>
            <person name="Soler L."/>
            <person name="While G.M."/>
            <person name="Uller T."/>
            <person name="Font E."/>
            <person name="Andersson L."/>
            <person name="Carneiro M."/>
        </authorList>
    </citation>
    <scope>NUCLEOTIDE SEQUENCE</scope>
</reference>
<dbReference type="GO" id="GO:0008270">
    <property type="term" value="F:zinc ion binding"/>
    <property type="evidence" value="ECO:0007669"/>
    <property type="project" value="UniProtKB-KW"/>
</dbReference>
<dbReference type="InterPro" id="IPR001841">
    <property type="entry name" value="Znf_RING"/>
</dbReference>
<dbReference type="GeneTree" id="ENSGT00960000193242"/>
<dbReference type="Pfam" id="PF13445">
    <property type="entry name" value="zf-RING_UBOX"/>
    <property type="match status" value="1"/>
</dbReference>
<dbReference type="InterPro" id="IPR050143">
    <property type="entry name" value="TRIM/RBCC"/>
</dbReference>
<evidence type="ECO:0000256" key="1">
    <source>
        <dbReference type="ARBA" id="ARBA00022723"/>
    </source>
</evidence>
<accession>A0A670HQ07</accession>
<protein>
    <recommendedName>
        <fullName evidence="5">RING-type domain-containing protein</fullName>
    </recommendedName>
</protein>
<dbReference type="InterPro" id="IPR013083">
    <property type="entry name" value="Znf_RING/FYVE/PHD"/>
</dbReference>
<dbReference type="SMART" id="SM00184">
    <property type="entry name" value="RING"/>
    <property type="match status" value="1"/>
</dbReference>
<proteinExistence type="predicted"/>
<dbReference type="Proteomes" id="UP000472272">
    <property type="component" value="Chromosome 2"/>
</dbReference>
<evidence type="ECO:0000256" key="3">
    <source>
        <dbReference type="ARBA" id="ARBA00022833"/>
    </source>
</evidence>
<feature type="domain" description="RING-type" evidence="5">
    <location>
        <begin position="17"/>
        <end position="42"/>
    </location>
</feature>
<dbReference type="PROSITE" id="PS50089">
    <property type="entry name" value="ZF_RING_2"/>
    <property type="match status" value="1"/>
</dbReference>
<dbReference type="PROSITE" id="PS00518">
    <property type="entry name" value="ZF_RING_1"/>
    <property type="match status" value="1"/>
</dbReference>
<sequence length="95" mass="10350">MAAAGGHIQNLRDESTCSICLDYFKDPVTIPECGHNFCRSCLVLRHGIDWSLFIALEAAQGKPEGSWGGWRGELKSFSLPGRQGDLEILTAASKI</sequence>
<evidence type="ECO:0000256" key="2">
    <source>
        <dbReference type="ARBA" id="ARBA00022771"/>
    </source>
</evidence>
<keyword evidence="2 4" id="KW-0863">Zinc-finger</keyword>
<organism evidence="6 7">
    <name type="scientific">Podarcis muralis</name>
    <name type="common">Wall lizard</name>
    <name type="synonym">Lacerta muralis</name>
    <dbReference type="NCBI Taxonomy" id="64176"/>
    <lineage>
        <taxon>Eukaryota</taxon>
        <taxon>Metazoa</taxon>
        <taxon>Chordata</taxon>
        <taxon>Craniata</taxon>
        <taxon>Vertebrata</taxon>
        <taxon>Euteleostomi</taxon>
        <taxon>Lepidosauria</taxon>
        <taxon>Squamata</taxon>
        <taxon>Bifurcata</taxon>
        <taxon>Unidentata</taxon>
        <taxon>Episquamata</taxon>
        <taxon>Laterata</taxon>
        <taxon>Lacertibaenia</taxon>
        <taxon>Lacertidae</taxon>
        <taxon>Podarcis</taxon>
    </lineage>
</organism>
<dbReference type="InterPro" id="IPR027370">
    <property type="entry name" value="Znf-RING_euk"/>
</dbReference>
<dbReference type="PANTHER" id="PTHR24103">
    <property type="entry name" value="E3 UBIQUITIN-PROTEIN LIGASE TRIM"/>
    <property type="match status" value="1"/>
</dbReference>
<evidence type="ECO:0000256" key="4">
    <source>
        <dbReference type="PROSITE-ProRule" id="PRU00175"/>
    </source>
</evidence>
<dbReference type="Gene3D" id="3.30.40.10">
    <property type="entry name" value="Zinc/RING finger domain, C3HC4 (zinc finger)"/>
    <property type="match status" value="1"/>
</dbReference>
<dbReference type="InterPro" id="IPR017907">
    <property type="entry name" value="Znf_RING_CS"/>
</dbReference>
<name>A0A670HQ07_PODMU</name>
<dbReference type="Ensembl" id="ENSPMRT00000001723.1">
    <property type="protein sequence ID" value="ENSPMRP00000001621.1"/>
    <property type="gene ID" value="ENSPMRG00000001200.1"/>
</dbReference>
<dbReference type="AlphaFoldDB" id="A0A670HQ07"/>
<keyword evidence="3" id="KW-0862">Zinc</keyword>
<reference evidence="6" key="3">
    <citation type="submission" date="2025-09" db="UniProtKB">
        <authorList>
            <consortium name="Ensembl"/>
        </authorList>
    </citation>
    <scope>IDENTIFICATION</scope>
</reference>
<keyword evidence="1" id="KW-0479">Metal-binding</keyword>
<evidence type="ECO:0000259" key="5">
    <source>
        <dbReference type="PROSITE" id="PS50089"/>
    </source>
</evidence>